<dbReference type="KEGG" id="dph:EHF33_02300"/>
<dbReference type="AlphaFoldDB" id="A0A3G8Y9V3"/>
<reference evidence="1 2" key="1">
    <citation type="submission" date="2018-11" db="EMBL/GenBank/DDBJ databases">
        <title>Deinococcus shelandsis sp. nov., isolated from South Shetland Islands soil of Antarctica.</title>
        <authorList>
            <person name="Tian J."/>
        </authorList>
    </citation>
    <scope>NUCLEOTIDE SEQUENCE [LARGE SCALE GENOMIC DNA]</scope>
    <source>
        <strain evidence="1 2">S14-83T</strain>
    </source>
</reference>
<evidence type="ECO:0000313" key="1">
    <source>
        <dbReference type="EMBL" id="AZI41720.1"/>
    </source>
</evidence>
<name>A0A3G8Y9V3_9DEIO</name>
<keyword evidence="2" id="KW-1185">Reference proteome</keyword>
<proteinExistence type="predicted"/>
<organism evidence="1 2">
    <name type="scientific">Deinococcus psychrotolerans</name>
    <dbReference type="NCBI Taxonomy" id="2489213"/>
    <lineage>
        <taxon>Bacteria</taxon>
        <taxon>Thermotogati</taxon>
        <taxon>Deinococcota</taxon>
        <taxon>Deinococci</taxon>
        <taxon>Deinococcales</taxon>
        <taxon>Deinococcaceae</taxon>
        <taxon>Deinococcus</taxon>
    </lineage>
</organism>
<protein>
    <submittedName>
        <fullName evidence="1">Segregation/condensation protein A</fullName>
    </submittedName>
</protein>
<dbReference type="OrthoDB" id="63033at2"/>
<gene>
    <name evidence="1" type="ORF">EHF33_02300</name>
</gene>
<sequence>MTSLAAVNPFLFTFLNFSGTLGELAAELRSERLEPGEVPLLLLTREVLARAAAHQLRPEEHAETLPLLAGVIALKARLLLPKPEALAADDAGEWDELEEVLESVEALAELDALVSFLSQRRSERAGLIAARPLDLQLARRARPAAGSAGLAKLVKAAQSTVREVQVPLLSRERLTLAGALRALSAFGTRLRTFTFFSVSVNDWGERATYFSALLEGVKDGTFSVQQAEPFADIEVRHLREELEEVS</sequence>
<dbReference type="Proteomes" id="UP000276417">
    <property type="component" value="Chromosome 1"/>
</dbReference>
<accession>A0A3G8Y9V3</accession>
<evidence type="ECO:0000313" key="2">
    <source>
        <dbReference type="Proteomes" id="UP000276417"/>
    </source>
</evidence>
<dbReference type="RefSeq" id="WP_124867509.1">
    <property type="nucleotide sequence ID" value="NZ_CP034183.1"/>
</dbReference>
<dbReference type="EMBL" id="CP034183">
    <property type="protein sequence ID" value="AZI41720.1"/>
    <property type="molecule type" value="Genomic_DNA"/>
</dbReference>